<dbReference type="PANTHER" id="PTHR48475:SF2">
    <property type="entry name" value="RIBONUCLEASE H"/>
    <property type="match status" value="1"/>
</dbReference>
<dbReference type="AlphaFoldDB" id="A0AAW2R6E9"/>
<proteinExistence type="predicted"/>
<evidence type="ECO:0000313" key="2">
    <source>
        <dbReference type="EMBL" id="KAL0375591.1"/>
    </source>
</evidence>
<reference evidence="2" key="1">
    <citation type="submission" date="2020-06" db="EMBL/GenBank/DDBJ databases">
        <authorList>
            <person name="Li T."/>
            <person name="Hu X."/>
            <person name="Zhang T."/>
            <person name="Song X."/>
            <person name="Zhang H."/>
            <person name="Dai N."/>
            <person name="Sheng W."/>
            <person name="Hou X."/>
            <person name="Wei L."/>
        </authorList>
    </citation>
    <scope>NUCLEOTIDE SEQUENCE</scope>
    <source>
        <strain evidence="2">KEN8</strain>
        <tissue evidence="2">Leaf</tissue>
    </source>
</reference>
<protein>
    <recommendedName>
        <fullName evidence="3">RNase H type-1 domain-containing protein</fullName>
    </recommendedName>
</protein>
<feature type="region of interest" description="Disordered" evidence="1">
    <location>
        <begin position="68"/>
        <end position="103"/>
    </location>
</feature>
<sequence>MAGAPMEEASKAEKWFLHVDGSSTTQGNGAVVVITTPYGEDLDFIVKFGFKASNNEAKCEALNQTHHHTTISQTKSSLEHTSDVFNRRLEDPNDPVVGGGTHP</sequence>
<gene>
    <name evidence="2" type="ORF">Scaly_0676700</name>
</gene>
<reference evidence="2" key="2">
    <citation type="journal article" date="2024" name="Plant">
        <title>Genomic evolution and insights into agronomic trait innovations of Sesamum species.</title>
        <authorList>
            <person name="Miao H."/>
            <person name="Wang L."/>
            <person name="Qu L."/>
            <person name="Liu H."/>
            <person name="Sun Y."/>
            <person name="Le M."/>
            <person name="Wang Q."/>
            <person name="Wei S."/>
            <person name="Zheng Y."/>
            <person name="Lin W."/>
            <person name="Duan Y."/>
            <person name="Cao H."/>
            <person name="Xiong S."/>
            <person name="Wang X."/>
            <person name="Wei L."/>
            <person name="Li C."/>
            <person name="Ma Q."/>
            <person name="Ju M."/>
            <person name="Zhao R."/>
            <person name="Li G."/>
            <person name="Mu C."/>
            <person name="Tian Q."/>
            <person name="Mei H."/>
            <person name="Zhang T."/>
            <person name="Gao T."/>
            <person name="Zhang H."/>
        </authorList>
    </citation>
    <scope>NUCLEOTIDE SEQUENCE</scope>
    <source>
        <strain evidence="2">KEN8</strain>
    </source>
</reference>
<organism evidence="2">
    <name type="scientific">Sesamum calycinum</name>
    <dbReference type="NCBI Taxonomy" id="2727403"/>
    <lineage>
        <taxon>Eukaryota</taxon>
        <taxon>Viridiplantae</taxon>
        <taxon>Streptophyta</taxon>
        <taxon>Embryophyta</taxon>
        <taxon>Tracheophyta</taxon>
        <taxon>Spermatophyta</taxon>
        <taxon>Magnoliopsida</taxon>
        <taxon>eudicotyledons</taxon>
        <taxon>Gunneridae</taxon>
        <taxon>Pentapetalae</taxon>
        <taxon>asterids</taxon>
        <taxon>lamiids</taxon>
        <taxon>Lamiales</taxon>
        <taxon>Pedaliaceae</taxon>
        <taxon>Sesamum</taxon>
    </lineage>
</organism>
<dbReference type="EMBL" id="JACGWM010000004">
    <property type="protein sequence ID" value="KAL0375591.1"/>
    <property type="molecule type" value="Genomic_DNA"/>
</dbReference>
<name>A0AAW2R6E9_9LAMI</name>
<comment type="caution">
    <text evidence="2">The sequence shown here is derived from an EMBL/GenBank/DDBJ whole genome shotgun (WGS) entry which is preliminary data.</text>
</comment>
<accession>A0AAW2R6E9</accession>
<evidence type="ECO:0000256" key="1">
    <source>
        <dbReference type="SAM" id="MobiDB-lite"/>
    </source>
</evidence>
<evidence type="ECO:0008006" key="3">
    <source>
        <dbReference type="Google" id="ProtNLM"/>
    </source>
</evidence>
<feature type="compositionally biased region" description="Basic and acidic residues" evidence="1">
    <location>
        <begin position="77"/>
        <end position="91"/>
    </location>
</feature>
<dbReference type="PANTHER" id="PTHR48475">
    <property type="entry name" value="RIBONUCLEASE H"/>
    <property type="match status" value="1"/>
</dbReference>